<feature type="region of interest" description="Disordered" evidence="1">
    <location>
        <begin position="125"/>
        <end position="168"/>
    </location>
</feature>
<dbReference type="Proteomes" id="UP001501710">
    <property type="component" value="Unassembled WGS sequence"/>
</dbReference>
<proteinExistence type="predicted"/>
<gene>
    <name evidence="2" type="ORF">GCM10022254_65670</name>
</gene>
<dbReference type="EMBL" id="BAABAS010000026">
    <property type="protein sequence ID" value="GAA4240556.1"/>
    <property type="molecule type" value="Genomic_DNA"/>
</dbReference>
<protein>
    <recommendedName>
        <fullName evidence="4">PE-PGRS family protein</fullName>
    </recommendedName>
</protein>
<evidence type="ECO:0008006" key="4">
    <source>
        <dbReference type="Google" id="ProtNLM"/>
    </source>
</evidence>
<organism evidence="2 3">
    <name type="scientific">Actinomadura meridiana</name>
    <dbReference type="NCBI Taxonomy" id="559626"/>
    <lineage>
        <taxon>Bacteria</taxon>
        <taxon>Bacillati</taxon>
        <taxon>Actinomycetota</taxon>
        <taxon>Actinomycetes</taxon>
        <taxon>Streptosporangiales</taxon>
        <taxon>Thermomonosporaceae</taxon>
        <taxon>Actinomadura</taxon>
    </lineage>
</organism>
<keyword evidence="3" id="KW-1185">Reference proteome</keyword>
<comment type="caution">
    <text evidence="2">The sequence shown here is derived from an EMBL/GenBank/DDBJ whole genome shotgun (WGS) entry which is preliminary data.</text>
</comment>
<sequence>MTGSDGAALAGDLPSGLAAGATSARQGELRAQRTHPLVLWYGPTYGVMERLADGWMMSGMERLTPQDARDSLAWWFRNMARTAGTPDADREQYREGAALLERARPNEVTVAGRVFRVVRADRFCRSGVDGPEPPRPTDPDDVPEPRTRRDAHRFDHGLLPPALEPGSPELLGERWEKVPEGPIVPPEVTRDARRALAAHPRVARLAVRFAAAEKESGTWPPHGPFLHSPASVRDHLAAYFDTIVPMMLPSSPDVLAEYRAAAHLLRDGTRRAEVTVLGRRFRVIRVEYVVRVGPDGPETPRPSDYDPEEAYGLGFTEDD</sequence>
<dbReference type="InterPro" id="IPR045998">
    <property type="entry name" value="DUF5954"/>
</dbReference>
<name>A0ABP8CKX4_9ACTN</name>
<evidence type="ECO:0000256" key="1">
    <source>
        <dbReference type="SAM" id="MobiDB-lite"/>
    </source>
</evidence>
<evidence type="ECO:0000313" key="3">
    <source>
        <dbReference type="Proteomes" id="UP001501710"/>
    </source>
</evidence>
<evidence type="ECO:0000313" key="2">
    <source>
        <dbReference type="EMBL" id="GAA4240556.1"/>
    </source>
</evidence>
<dbReference type="Pfam" id="PF19379">
    <property type="entry name" value="DUF5954"/>
    <property type="match status" value="1"/>
</dbReference>
<feature type="region of interest" description="Disordered" evidence="1">
    <location>
        <begin position="293"/>
        <end position="319"/>
    </location>
</feature>
<feature type="compositionally biased region" description="Basic and acidic residues" evidence="1">
    <location>
        <begin position="135"/>
        <end position="156"/>
    </location>
</feature>
<reference evidence="3" key="1">
    <citation type="journal article" date="2019" name="Int. J. Syst. Evol. Microbiol.">
        <title>The Global Catalogue of Microorganisms (GCM) 10K type strain sequencing project: providing services to taxonomists for standard genome sequencing and annotation.</title>
        <authorList>
            <consortium name="The Broad Institute Genomics Platform"/>
            <consortium name="The Broad Institute Genome Sequencing Center for Infectious Disease"/>
            <person name="Wu L."/>
            <person name="Ma J."/>
        </authorList>
    </citation>
    <scope>NUCLEOTIDE SEQUENCE [LARGE SCALE GENOMIC DNA]</scope>
    <source>
        <strain evidence="3">JCM 17440</strain>
    </source>
</reference>
<accession>A0ABP8CKX4</accession>
<dbReference type="RefSeq" id="WP_344905112.1">
    <property type="nucleotide sequence ID" value="NZ_BAABAS010000026.1"/>
</dbReference>